<dbReference type="PRINTS" id="PR00137">
    <property type="entry name" value="LYSOZYME"/>
</dbReference>
<evidence type="ECO:0000256" key="5">
    <source>
        <dbReference type="ARBA" id="ARBA00023157"/>
    </source>
</evidence>
<reference evidence="10" key="1">
    <citation type="journal article" date="2023" name="IScience">
        <title>Live-bearing cockroach genome reveals convergent evolutionary mechanisms linked to viviparity in insects and beyond.</title>
        <authorList>
            <person name="Fouks B."/>
            <person name="Harrison M.C."/>
            <person name="Mikhailova A.A."/>
            <person name="Marchal E."/>
            <person name="English S."/>
            <person name="Carruthers M."/>
            <person name="Jennings E.C."/>
            <person name="Chiamaka E.L."/>
            <person name="Frigard R.A."/>
            <person name="Pippel M."/>
            <person name="Attardo G.M."/>
            <person name="Benoit J.B."/>
            <person name="Bornberg-Bauer E."/>
            <person name="Tobe S.S."/>
        </authorList>
    </citation>
    <scope>NUCLEOTIDE SEQUENCE</scope>
    <source>
        <strain evidence="10">Stay&amp;Tobe</strain>
    </source>
</reference>
<keyword evidence="6" id="KW-0326">Glycosidase</keyword>
<dbReference type="InterPro" id="IPR000974">
    <property type="entry name" value="Glyco_hydro_22_lys"/>
</dbReference>
<protein>
    <recommendedName>
        <fullName evidence="3">lysozyme</fullName>
        <ecNumber evidence="3">3.2.1.17</ecNumber>
    </recommendedName>
</protein>
<reference evidence="10" key="2">
    <citation type="submission" date="2023-05" db="EMBL/GenBank/DDBJ databases">
        <authorList>
            <person name="Fouks B."/>
        </authorList>
    </citation>
    <scope>NUCLEOTIDE SEQUENCE</scope>
    <source>
        <strain evidence="10">Stay&amp;Tobe</strain>
        <tissue evidence="10">Testes</tissue>
    </source>
</reference>
<feature type="signal peptide" evidence="8">
    <location>
        <begin position="1"/>
        <end position="18"/>
    </location>
</feature>
<dbReference type="EMBL" id="JASPKZ010003844">
    <property type="protein sequence ID" value="KAJ9592167.1"/>
    <property type="molecule type" value="Genomic_DNA"/>
</dbReference>
<name>A0AAD8EJV0_DIPPU</name>
<proteinExistence type="inferred from homology"/>
<dbReference type="CDD" id="cd16899">
    <property type="entry name" value="LYZ_C_invert"/>
    <property type="match status" value="1"/>
</dbReference>
<dbReference type="InterPro" id="IPR001916">
    <property type="entry name" value="Glyco_hydro_22"/>
</dbReference>
<evidence type="ECO:0000256" key="1">
    <source>
        <dbReference type="ARBA" id="ARBA00000632"/>
    </source>
</evidence>
<dbReference type="GO" id="GO:0042742">
    <property type="term" value="P:defense response to bacterium"/>
    <property type="evidence" value="ECO:0007669"/>
    <property type="project" value="UniProtKB-KW"/>
</dbReference>
<evidence type="ECO:0000256" key="6">
    <source>
        <dbReference type="ARBA" id="ARBA00023295"/>
    </source>
</evidence>
<dbReference type="EC" id="3.2.1.17" evidence="3"/>
<keyword evidence="8" id="KW-0732">Signal</keyword>
<keyword evidence="6" id="KW-0378">Hydrolase</keyword>
<keyword evidence="11" id="KW-1185">Reference proteome</keyword>
<dbReference type="Proteomes" id="UP001233999">
    <property type="component" value="Unassembled WGS sequence"/>
</dbReference>
<evidence type="ECO:0000256" key="7">
    <source>
        <dbReference type="RuleBase" id="RU004440"/>
    </source>
</evidence>
<dbReference type="InterPro" id="IPR023346">
    <property type="entry name" value="Lysozyme-like_dom_sf"/>
</dbReference>
<evidence type="ECO:0000256" key="4">
    <source>
        <dbReference type="ARBA" id="ARBA00022638"/>
    </source>
</evidence>
<dbReference type="PROSITE" id="PS51348">
    <property type="entry name" value="GLYCOSYL_HYDROL_F22_2"/>
    <property type="match status" value="1"/>
</dbReference>
<keyword evidence="4" id="KW-0081">Bacteriolytic enzyme</keyword>
<evidence type="ECO:0000259" key="9">
    <source>
        <dbReference type="PROSITE" id="PS00128"/>
    </source>
</evidence>
<dbReference type="AlphaFoldDB" id="A0AAD8EJV0"/>
<feature type="domain" description="Glycosyl hydrolases family 22 (GH22)" evidence="9">
    <location>
        <begin position="90"/>
        <end position="108"/>
    </location>
</feature>
<evidence type="ECO:0000256" key="2">
    <source>
        <dbReference type="ARBA" id="ARBA00010859"/>
    </source>
</evidence>
<dbReference type="PRINTS" id="PR00135">
    <property type="entry name" value="LYZLACT"/>
</dbReference>
<keyword evidence="5" id="KW-1015">Disulfide bond</keyword>
<dbReference type="SUPFAM" id="SSF53955">
    <property type="entry name" value="Lysozyme-like"/>
    <property type="match status" value="1"/>
</dbReference>
<evidence type="ECO:0000313" key="11">
    <source>
        <dbReference type="Proteomes" id="UP001233999"/>
    </source>
</evidence>
<comment type="similarity">
    <text evidence="2 7">Belongs to the glycosyl hydrolase 22 family.</text>
</comment>
<dbReference type="GO" id="GO:0003796">
    <property type="term" value="F:lysozyme activity"/>
    <property type="evidence" value="ECO:0007669"/>
    <property type="project" value="UniProtKB-EC"/>
</dbReference>
<feature type="chain" id="PRO_5042070610" description="lysozyme" evidence="8">
    <location>
        <begin position="19"/>
        <end position="140"/>
    </location>
</feature>
<dbReference type="GO" id="GO:0031640">
    <property type="term" value="P:killing of cells of another organism"/>
    <property type="evidence" value="ECO:0007669"/>
    <property type="project" value="UniProtKB-KW"/>
</dbReference>
<keyword evidence="4" id="KW-0929">Antimicrobial</keyword>
<dbReference type="PANTHER" id="PTHR11407:SF63">
    <property type="entry name" value="LYSOZYME C"/>
    <property type="match status" value="1"/>
</dbReference>
<sequence>MKAEILLSMAIVLQTVTAKRFTPCELIEEFKKQGVTDNRELNEWVCIARHESSFNTRAMNKYNSDGSRDYGMFMISNKYWCQNDSPGHDCHIKCEDLRNEDISDDIQCALQIKKIQGLTAWARWNSKCANKTLEDVSSKC</sequence>
<dbReference type="PROSITE" id="PS00128">
    <property type="entry name" value="GLYCOSYL_HYDROL_F22_1"/>
    <property type="match status" value="1"/>
</dbReference>
<evidence type="ECO:0000313" key="10">
    <source>
        <dbReference type="EMBL" id="KAJ9592167.1"/>
    </source>
</evidence>
<comment type="caution">
    <text evidence="10">The sequence shown here is derived from an EMBL/GenBank/DDBJ whole genome shotgun (WGS) entry which is preliminary data.</text>
</comment>
<evidence type="ECO:0000256" key="8">
    <source>
        <dbReference type="SAM" id="SignalP"/>
    </source>
</evidence>
<gene>
    <name evidence="10" type="ORF">L9F63_001283</name>
</gene>
<dbReference type="FunFam" id="1.10.530.10:FF:000001">
    <property type="entry name" value="Lysozyme C"/>
    <property type="match status" value="1"/>
</dbReference>
<dbReference type="InterPro" id="IPR019799">
    <property type="entry name" value="Glyco_hydro_22_CS"/>
</dbReference>
<dbReference type="SMART" id="SM00263">
    <property type="entry name" value="LYZ1"/>
    <property type="match status" value="1"/>
</dbReference>
<dbReference type="PANTHER" id="PTHR11407">
    <property type="entry name" value="LYSOZYME C"/>
    <property type="match status" value="1"/>
</dbReference>
<comment type="catalytic activity">
    <reaction evidence="1">
        <text>Hydrolysis of (1-&gt;4)-beta-linkages between N-acetylmuramic acid and N-acetyl-D-glucosamine residues in a peptidoglycan and between N-acetyl-D-glucosamine residues in chitodextrins.</text>
        <dbReference type="EC" id="3.2.1.17"/>
    </reaction>
</comment>
<accession>A0AAD8EJV0</accession>
<dbReference type="Pfam" id="PF00062">
    <property type="entry name" value="Lys"/>
    <property type="match status" value="1"/>
</dbReference>
<organism evidence="10 11">
    <name type="scientific">Diploptera punctata</name>
    <name type="common">Pacific beetle cockroach</name>
    <dbReference type="NCBI Taxonomy" id="6984"/>
    <lineage>
        <taxon>Eukaryota</taxon>
        <taxon>Metazoa</taxon>
        <taxon>Ecdysozoa</taxon>
        <taxon>Arthropoda</taxon>
        <taxon>Hexapoda</taxon>
        <taxon>Insecta</taxon>
        <taxon>Pterygota</taxon>
        <taxon>Neoptera</taxon>
        <taxon>Polyneoptera</taxon>
        <taxon>Dictyoptera</taxon>
        <taxon>Blattodea</taxon>
        <taxon>Blaberoidea</taxon>
        <taxon>Blaberidae</taxon>
        <taxon>Diplopterinae</taxon>
        <taxon>Diploptera</taxon>
    </lineage>
</organism>
<evidence type="ECO:0000256" key="3">
    <source>
        <dbReference type="ARBA" id="ARBA00012732"/>
    </source>
</evidence>
<dbReference type="Gene3D" id="1.10.530.10">
    <property type="match status" value="1"/>
</dbReference>